<keyword evidence="3" id="KW-1185">Reference proteome</keyword>
<dbReference type="Proteomes" id="UP001605036">
    <property type="component" value="Unassembled WGS sequence"/>
</dbReference>
<evidence type="ECO:0000256" key="1">
    <source>
        <dbReference type="SAM" id="MobiDB-lite"/>
    </source>
</evidence>
<comment type="caution">
    <text evidence="2">The sequence shown here is derived from an EMBL/GenBank/DDBJ whole genome shotgun (WGS) entry which is preliminary data.</text>
</comment>
<feature type="region of interest" description="Disordered" evidence="1">
    <location>
        <begin position="76"/>
        <end position="107"/>
    </location>
</feature>
<reference evidence="2 3" key="1">
    <citation type="submission" date="2024-09" db="EMBL/GenBank/DDBJ databases">
        <title>Chromosome-scale assembly of Riccia fluitans.</title>
        <authorList>
            <person name="Paukszto L."/>
            <person name="Sawicki J."/>
            <person name="Karawczyk K."/>
            <person name="Piernik-Szablinska J."/>
            <person name="Szczecinska M."/>
            <person name="Mazdziarz M."/>
        </authorList>
    </citation>
    <scope>NUCLEOTIDE SEQUENCE [LARGE SCALE GENOMIC DNA]</scope>
    <source>
        <strain evidence="2">Rf_01</strain>
        <tissue evidence="2">Aerial parts of the thallus</tissue>
    </source>
</reference>
<feature type="compositionally biased region" description="Basic and acidic residues" evidence="1">
    <location>
        <begin position="98"/>
        <end position="107"/>
    </location>
</feature>
<dbReference type="AlphaFoldDB" id="A0ABD1XU43"/>
<dbReference type="EMBL" id="JBHFFA010000007">
    <property type="protein sequence ID" value="KAL2612183.1"/>
    <property type="molecule type" value="Genomic_DNA"/>
</dbReference>
<gene>
    <name evidence="2" type="ORF">R1flu_023875</name>
</gene>
<sequence length="107" mass="11458">MDGKAMDVIRSSKGSQYPLEILHIFDIEVDDVVGTASSWAELDALDSVLGMDLTLGWNSQPNASTDHCLLADEVTPAKPQSDKGKGGCSVFFSSNGKPKMEETPTPE</sequence>
<accession>A0ABD1XU43</accession>
<evidence type="ECO:0000313" key="2">
    <source>
        <dbReference type="EMBL" id="KAL2612183.1"/>
    </source>
</evidence>
<evidence type="ECO:0000313" key="3">
    <source>
        <dbReference type="Proteomes" id="UP001605036"/>
    </source>
</evidence>
<protein>
    <submittedName>
        <fullName evidence="2">Uncharacterized protein</fullName>
    </submittedName>
</protein>
<proteinExistence type="predicted"/>
<name>A0ABD1XU43_9MARC</name>
<organism evidence="2 3">
    <name type="scientific">Riccia fluitans</name>
    <dbReference type="NCBI Taxonomy" id="41844"/>
    <lineage>
        <taxon>Eukaryota</taxon>
        <taxon>Viridiplantae</taxon>
        <taxon>Streptophyta</taxon>
        <taxon>Embryophyta</taxon>
        <taxon>Marchantiophyta</taxon>
        <taxon>Marchantiopsida</taxon>
        <taxon>Marchantiidae</taxon>
        <taxon>Marchantiales</taxon>
        <taxon>Ricciaceae</taxon>
        <taxon>Riccia</taxon>
    </lineage>
</organism>